<evidence type="ECO:0000313" key="12">
    <source>
        <dbReference type="EMBL" id="KKN21555.1"/>
    </source>
</evidence>
<dbReference type="Gene3D" id="3.30.565.10">
    <property type="entry name" value="Histidine kinase-like ATPase, C-terminal domain"/>
    <property type="match status" value="1"/>
</dbReference>
<evidence type="ECO:0000256" key="5">
    <source>
        <dbReference type="ARBA" id="ARBA00022679"/>
    </source>
</evidence>
<dbReference type="PROSITE" id="PS50109">
    <property type="entry name" value="HIS_KIN"/>
    <property type="match status" value="1"/>
</dbReference>
<dbReference type="GO" id="GO:0005886">
    <property type="term" value="C:plasma membrane"/>
    <property type="evidence" value="ECO:0007669"/>
    <property type="project" value="TreeGrafter"/>
</dbReference>
<dbReference type="SMART" id="SM00388">
    <property type="entry name" value="HisKA"/>
    <property type="match status" value="1"/>
</dbReference>
<dbReference type="InterPro" id="IPR003661">
    <property type="entry name" value="HisK_dim/P_dom"/>
</dbReference>
<keyword evidence="4" id="KW-0597">Phosphoprotein</keyword>
<evidence type="ECO:0000256" key="8">
    <source>
        <dbReference type="ARBA" id="ARBA00022989"/>
    </source>
</evidence>
<dbReference type="InterPro" id="IPR036097">
    <property type="entry name" value="HisK_dim/P_sf"/>
</dbReference>
<dbReference type="Pfam" id="PF02518">
    <property type="entry name" value="HATPase_c"/>
    <property type="match status" value="1"/>
</dbReference>
<dbReference type="InterPro" id="IPR036890">
    <property type="entry name" value="HATPase_C_sf"/>
</dbReference>
<dbReference type="PRINTS" id="PR00344">
    <property type="entry name" value="BCTRLSENSOR"/>
</dbReference>
<organism evidence="12">
    <name type="scientific">marine sediment metagenome</name>
    <dbReference type="NCBI Taxonomy" id="412755"/>
    <lineage>
        <taxon>unclassified sequences</taxon>
        <taxon>metagenomes</taxon>
        <taxon>ecological metagenomes</taxon>
    </lineage>
</organism>
<feature type="transmembrane region" description="Helical" evidence="10">
    <location>
        <begin position="12"/>
        <end position="34"/>
    </location>
</feature>
<reference evidence="12" key="1">
    <citation type="journal article" date="2015" name="Nature">
        <title>Complex archaea that bridge the gap between prokaryotes and eukaryotes.</title>
        <authorList>
            <person name="Spang A."/>
            <person name="Saw J.H."/>
            <person name="Jorgensen S.L."/>
            <person name="Zaremba-Niedzwiedzka K."/>
            <person name="Martijn J."/>
            <person name="Lind A.E."/>
            <person name="van Eijk R."/>
            <person name="Schleper C."/>
            <person name="Guy L."/>
            <person name="Ettema T.J."/>
        </authorList>
    </citation>
    <scope>NUCLEOTIDE SEQUENCE</scope>
</reference>
<feature type="transmembrane region" description="Helical" evidence="10">
    <location>
        <begin position="130"/>
        <end position="154"/>
    </location>
</feature>
<evidence type="ECO:0000256" key="7">
    <source>
        <dbReference type="ARBA" id="ARBA00022777"/>
    </source>
</evidence>
<dbReference type="Gene3D" id="1.10.287.130">
    <property type="match status" value="1"/>
</dbReference>
<evidence type="ECO:0000259" key="11">
    <source>
        <dbReference type="PROSITE" id="PS50109"/>
    </source>
</evidence>
<keyword evidence="7" id="KW-0418">Kinase</keyword>
<keyword evidence="8 10" id="KW-1133">Transmembrane helix</keyword>
<dbReference type="SMART" id="SM00387">
    <property type="entry name" value="HATPase_c"/>
    <property type="match status" value="1"/>
</dbReference>
<keyword evidence="9 10" id="KW-0472">Membrane</keyword>
<comment type="subcellular location">
    <subcellularLocation>
        <location evidence="2">Membrane</location>
    </subcellularLocation>
</comment>
<evidence type="ECO:0000256" key="4">
    <source>
        <dbReference type="ARBA" id="ARBA00022553"/>
    </source>
</evidence>
<evidence type="ECO:0000256" key="6">
    <source>
        <dbReference type="ARBA" id="ARBA00022692"/>
    </source>
</evidence>
<evidence type="ECO:0000256" key="10">
    <source>
        <dbReference type="SAM" id="Phobius"/>
    </source>
</evidence>
<dbReference type="PANTHER" id="PTHR45436">
    <property type="entry name" value="SENSOR HISTIDINE KINASE YKOH"/>
    <property type="match status" value="1"/>
</dbReference>
<protein>
    <recommendedName>
        <fullName evidence="3">histidine kinase</fullName>
        <ecNumber evidence="3">2.7.13.3</ecNumber>
    </recommendedName>
</protein>
<dbReference type="SUPFAM" id="SSF55874">
    <property type="entry name" value="ATPase domain of HSP90 chaperone/DNA topoisomerase II/histidine kinase"/>
    <property type="match status" value="1"/>
</dbReference>
<dbReference type="AlphaFoldDB" id="A0A0F9NPX3"/>
<dbReference type="InterPro" id="IPR004358">
    <property type="entry name" value="Sig_transdc_His_kin-like_C"/>
</dbReference>
<evidence type="ECO:0000256" key="2">
    <source>
        <dbReference type="ARBA" id="ARBA00004370"/>
    </source>
</evidence>
<evidence type="ECO:0000256" key="9">
    <source>
        <dbReference type="ARBA" id="ARBA00023136"/>
    </source>
</evidence>
<gene>
    <name evidence="12" type="ORF">LCGC14_0924200</name>
</gene>
<evidence type="ECO:0000256" key="3">
    <source>
        <dbReference type="ARBA" id="ARBA00012438"/>
    </source>
</evidence>
<dbReference type="GO" id="GO:0000155">
    <property type="term" value="F:phosphorelay sensor kinase activity"/>
    <property type="evidence" value="ECO:0007669"/>
    <property type="project" value="InterPro"/>
</dbReference>
<keyword evidence="6 10" id="KW-0812">Transmembrane</keyword>
<comment type="catalytic activity">
    <reaction evidence="1">
        <text>ATP + protein L-histidine = ADP + protein N-phospho-L-histidine.</text>
        <dbReference type="EC" id="2.7.13.3"/>
    </reaction>
</comment>
<dbReference type="Pfam" id="PF00512">
    <property type="entry name" value="HisKA"/>
    <property type="match status" value="1"/>
</dbReference>
<dbReference type="SUPFAM" id="SSF47384">
    <property type="entry name" value="Homodimeric domain of signal transducing histidine kinase"/>
    <property type="match status" value="1"/>
</dbReference>
<comment type="caution">
    <text evidence="12">The sequence shown here is derived from an EMBL/GenBank/DDBJ whole genome shotgun (WGS) entry which is preliminary data.</text>
</comment>
<accession>A0A0F9NPX3</accession>
<proteinExistence type="predicted"/>
<dbReference type="InterPro" id="IPR003594">
    <property type="entry name" value="HATPase_dom"/>
</dbReference>
<sequence>MAKNATTLQAKLVKVFLIQVLLISVVTLAGIYAAKIMVQDVLVHEALKGEAEHFWENRAADPNFPLPDTLNLHAYIVSNDDVSSLPAPLRALGKGFQRAELDEQTPLVYVEQKGPQRLYLVFDEVKVSRLALLFGILPLAGVLVVLYLLAWVAYRQSHRAVSPIVKLARAVGQAKIREGKLPNLDLEELRQIPDEEVSSLVQALDEYTQRLDSFIDRERLFTRDASHELRTPIAVLRSAMELIERRYSAEGDKTMSRVYRTLYDMEALIETLLVLAREERGSLPLNEVHINRLAKEQLDTLSLLFKDKQIEAYVEQKTDLIVNAPERVLYILISNLIRNAFNYTTQGTITVNVWSQGFSVKDSGVGMDKEQIKEVFNAFYRAKDREIKSPGYGLGLTIVKRLCDRYDWHVRIHSELGKGTEVRVNFPKTQIVKS</sequence>
<dbReference type="CDD" id="cd00082">
    <property type="entry name" value="HisKA"/>
    <property type="match status" value="1"/>
</dbReference>
<feature type="domain" description="Histidine kinase" evidence="11">
    <location>
        <begin position="224"/>
        <end position="430"/>
    </location>
</feature>
<keyword evidence="5" id="KW-0808">Transferase</keyword>
<dbReference type="PANTHER" id="PTHR45436:SF16">
    <property type="entry name" value="HISTIDINE KINASE"/>
    <property type="match status" value="1"/>
</dbReference>
<name>A0A0F9NPX3_9ZZZZ</name>
<dbReference type="InterPro" id="IPR050428">
    <property type="entry name" value="TCS_sensor_his_kinase"/>
</dbReference>
<dbReference type="InterPro" id="IPR005467">
    <property type="entry name" value="His_kinase_dom"/>
</dbReference>
<evidence type="ECO:0000256" key="1">
    <source>
        <dbReference type="ARBA" id="ARBA00000085"/>
    </source>
</evidence>
<dbReference type="EMBL" id="LAZR01003138">
    <property type="protein sequence ID" value="KKN21555.1"/>
    <property type="molecule type" value="Genomic_DNA"/>
</dbReference>
<dbReference type="EC" id="2.7.13.3" evidence="3"/>